<protein>
    <submittedName>
        <fullName evidence="1">Uncharacterized protein</fullName>
    </submittedName>
</protein>
<organism evidence="1">
    <name type="scientific">viral metagenome</name>
    <dbReference type="NCBI Taxonomy" id="1070528"/>
    <lineage>
        <taxon>unclassified sequences</taxon>
        <taxon>metagenomes</taxon>
        <taxon>organismal metagenomes</taxon>
    </lineage>
</organism>
<evidence type="ECO:0000313" key="1">
    <source>
        <dbReference type="EMBL" id="QHT10476.1"/>
    </source>
</evidence>
<name>A0A6C0D085_9ZZZZ</name>
<dbReference type="EMBL" id="MN739521">
    <property type="protein sequence ID" value="QHT10476.1"/>
    <property type="molecule type" value="Genomic_DNA"/>
</dbReference>
<dbReference type="AlphaFoldDB" id="A0A6C0D085"/>
<accession>A0A6C0D085</accession>
<proteinExistence type="predicted"/>
<sequence>MNVSNVIFYDDDPMNIIEVSKLNIKSILITNREVNLNYKERHNYYKNFTNNTYYEHFKPGGYPSNGFSMKHAEELLQWMKPKTKPIVLFDWDRTITCFDGFAIENEPFTYSSIGVKMQDVVEYICGGYTRLNILSHVCKNIRNVSNGNRGEIFIVTNNPASVHNRSEFIKLIRTIDPHFKEKCLLYGNGNKRFALLTSDYFMNIIN</sequence>
<reference evidence="1" key="1">
    <citation type="journal article" date="2020" name="Nature">
        <title>Giant virus diversity and host interactions through global metagenomics.</title>
        <authorList>
            <person name="Schulz F."/>
            <person name="Roux S."/>
            <person name="Paez-Espino D."/>
            <person name="Jungbluth S."/>
            <person name="Walsh D.A."/>
            <person name="Denef V.J."/>
            <person name="McMahon K.D."/>
            <person name="Konstantinidis K.T."/>
            <person name="Eloe-Fadrosh E.A."/>
            <person name="Kyrpides N.C."/>
            <person name="Woyke T."/>
        </authorList>
    </citation>
    <scope>NUCLEOTIDE SEQUENCE</scope>
    <source>
        <strain evidence="1">GVMAG-M-3300023174-107</strain>
    </source>
</reference>